<proteinExistence type="predicted"/>
<name>A0A133VI54_9EURY</name>
<evidence type="ECO:0000313" key="2">
    <source>
        <dbReference type="Proteomes" id="UP000070263"/>
    </source>
</evidence>
<evidence type="ECO:0000313" key="1">
    <source>
        <dbReference type="EMBL" id="KXB06107.1"/>
    </source>
</evidence>
<keyword evidence="2" id="KW-1185">Reference proteome</keyword>
<sequence length="202" mass="23643">MDGKSKKVELSQKCPRCDSQALVGYYRNFDVEEYIAQVECLECKDIIDFEELKEVHEQIEVIQILWDWIERPVTQEFWDTAGRLNNEEAIERYKEIPDELKELVSVIDTVVAKRYELGVSGETDDSCRSFRNQLFVICEHIKENGYDVPLPYYWYQDGIMIEPEWIVKLTNGIVGWVCDSSRNGCGITGKCRFFEEGEKNDK</sequence>
<protein>
    <submittedName>
        <fullName evidence="1">Uncharacterized protein</fullName>
    </submittedName>
</protein>
<organism evidence="1 2">
    <name type="scientific">candidate division MSBL1 archaeon SCGC-AAA382A20</name>
    <dbReference type="NCBI Taxonomy" id="1698280"/>
    <lineage>
        <taxon>Archaea</taxon>
        <taxon>Methanobacteriati</taxon>
        <taxon>Methanobacteriota</taxon>
        <taxon>candidate division MSBL1</taxon>
    </lineage>
</organism>
<comment type="caution">
    <text evidence="1">The sequence shown here is derived from an EMBL/GenBank/DDBJ whole genome shotgun (WGS) entry which is preliminary data.</text>
</comment>
<accession>A0A133VI54</accession>
<gene>
    <name evidence="1" type="ORF">AKJ51_04220</name>
</gene>
<dbReference type="EMBL" id="LHYE01000057">
    <property type="protein sequence ID" value="KXB06107.1"/>
    <property type="molecule type" value="Genomic_DNA"/>
</dbReference>
<dbReference type="Proteomes" id="UP000070263">
    <property type="component" value="Unassembled WGS sequence"/>
</dbReference>
<dbReference type="AlphaFoldDB" id="A0A133VI54"/>
<reference evidence="1 2" key="1">
    <citation type="journal article" date="2016" name="Sci. Rep.">
        <title>Metabolic traits of an uncultured archaeal lineage -MSBL1- from brine pools of the Red Sea.</title>
        <authorList>
            <person name="Mwirichia R."/>
            <person name="Alam I."/>
            <person name="Rashid M."/>
            <person name="Vinu M."/>
            <person name="Ba-Alawi W."/>
            <person name="Anthony Kamau A."/>
            <person name="Kamanda Ngugi D."/>
            <person name="Goker M."/>
            <person name="Klenk H.P."/>
            <person name="Bajic V."/>
            <person name="Stingl U."/>
        </authorList>
    </citation>
    <scope>NUCLEOTIDE SEQUENCE [LARGE SCALE GENOMIC DNA]</scope>
    <source>
        <strain evidence="1">SCGC-AAA382A20</strain>
    </source>
</reference>